<evidence type="ECO:0000313" key="1">
    <source>
        <dbReference type="EMBL" id="BAH48327.1"/>
    </source>
</evidence>
<dbReference type="EMBL" id="AP011115">
    <property type="protein sequence ID" value="BAH48327.1"/>
    <property type="molecule type" value="Genomic_DNA"/>
</dbReference>
<dbReference type="HOGENOM" id="CLU_077467_0_1_11"/>
<reference evidence="1 2" key="1">
    <citation type="submission" date="2009-03" db="EMBL/GenBank/DDBJ databases">
        <title>Comparison of the complete genome sequences of Rhodococcus erythropolis PR4 and Rhodococcus opacus B4.</title>
        <authorList>
            <person name="Takarada H."/>
            <person name="Sekine M."/>
            <person name="Hosoyama A."/>
            <person name="Yamada R."/>
            <person name="Fujisawa T."/>
            <person name="Omata S."/>
            <person name="Shimizu A."/>
            <person name="Tsukatani N."/>
            <person name="Tanikawa S."/>
            <person name="Fujita N."/>
            <person name="Harayama S."/>
        </authorList>
    </citation>
    <scope>NUCLEOTIDE SEQUENCE [LARGE SCALE GENOMIC DNA]</scope>
    <source>
        <strain evidence="1 2">B4</strain>
    </source>
</reference>
<protein>
    <recommendedName>
        <fullName evidence="3">DUF488 domain-containing protein</fullName>
    </recommendedName>
</protein>
<name>C1AS78_RHOOB</name>
<accession>C1AS78</accession>
<evidence type="ECO:0008006" key="3">
    <source>
        <dbReference type="Google" id="ProtNLM"/>
    </source>
</evidence>
<dbReference type="Proteomes" id="UP000002212">
    <property type="component" value="Chromosome"/>
</dbReference>
<dbReference type="PATRIC" id="fig|632772.20.peg.101"/>
<sequence>MWSPVGGGGEAMLLSVGHGRLGREELTTLLNRAGVDAVVDIRRYPGSRRNRDVGSEMMTHWLPDAGIGYRWESRLGGRRRLSPGEPREDPWWQVDQFAAYAAHTRTTEFAVALTELLDRAARQRTAMMCSESVWWRCHRRLVADVAVLRRGVSVEHLMHDGRRTPHLPAEGARVRADGQVVWDRHRARS</sequence>
<dbReference type="InterPro" id="IPR007438">
    <property type="entry name" value="DUF488"/>
</dbReference>
<organism evidence="1 2">
    <name type="scientific">Rhodococcus opacus (strain B4)</name>
    <dbReference type="NCBI Taxonomy" id="632772"/>
    <lineage>
        <taxon>Bacteria</taxon>
        <taxon>Bacillati</taxon>
        <taxon>Actinomycetota</taxon>
        <taxon>Actinomycetes</taxon>
        <taxon>Mycobacteriales</taxon>
        <taxon>Nocardiaceae</taxon>
        <taxon>Rhodococcus</taxon>
    </lineage>
</organism>
<dbReference type="STRING" id="632772.ROP_00800"/>
<dbReference type="KEGG" id="rop:ROP_00800"/>
<dbReference type="InterPro" id="IPR014519">
    <property type="entry name" value="UCP024492"/>
</dbReference>
<dbReference type="Pfam" id="PF04343">
    <property type="entry name" value="DUF488"/>
    <property type="match status" value="1"/>
</dbReference>
<proteinExistence type="predicted"/>
<evidence type="ECO:0000313" key="2">
    <source>
        <dbReference type="Proteomes" id="UP000002212"/>
    </source>
</evidence>
<dbReference type="AlphaFoldDB" id="C1AS78"/>
<gene>
    <name evidence="1" type="ordered locus">ROP_00800</name>
</gene>
<dbReference type="PANTHER" id="PTHR39337">
    <property type="entry name" value="BLR5642 PROTEIN"/>
    <property type="match status" value="1"/>
</dbReference>
<dbReference type="PIRSF" id="PIRSF024492">
    <property type="entry name" value="UCP024492"/>
    <property type="match status" value="1"/>
</dbReference>
<dbReference type="PANTHER" id="PTHR39337:SF1">
    <property type="entry name" value="BLR5642 PROTEIN"/>
    <property type="match status" value="1"/>
</dbReference>